<sequence>MFGLRTKTANLVNFVKESTQLATQKSSNIIVRFNQKVEGTVVENWVKYWKTVCKDYKDVAVDLKNDMKTKPAKSVLILSGLGFATFCARHNPDEKHFKNTFIKASNDVILIPPTMQRQETVEHLTFIEKAYNSNILRHLNLGFFSFIWIDNFSKDCHLFEAHCPYLQLEYSTFPGRIIDFGFLDTWWVLAKKMTDYDINY</sequence>
<reference evidence="1" key="1">
    <citation type="submission" date="2022-04" db="EMBL/GenBank/DDBJ databases">
        <title>Chromosome-scale genome assembly of Holotrichia oblita Faldermann.</title>
        <authorList>
            <person name="Rongchong L."/>
        </authorList>
    </citation>
    <scope>NUCLEOTIDE SEQUENCE</scope>
    <source>
        <strain evidence="1">81SQS9</strain>
    </source>
</reference>
<gene>
    <name evidence="1" type="ORF">MML48_1g10723</name>
</gene>
<organism evidence="1 2">
    <name type="scientific">Holotrichia oblita</name>
    <name type="common">Chafer beetle</name>
    <dbReference type="NCBI Taxonomy" id="644536"/>
    <lineage>
        <taxon>Eukaryota</taxon>
        <taxon>Metazoa</taxon>
        <taxon>Ecdysozoa</taxon>
        <taxon>Arthropoda</taxon>
        <taxon>Hexapoda</taxon>
        <taxon>Insecta</taxon>
        <taxon>Pterygota</taxon>
        <taxon>Neoptera</taxon>
        <taxon>Endopterygota</taxon>
        <taxon>Coleoptera</taxon>
        <taxon>Polyphaga</taxon>
        <taxon>Scarabaeiformia</taxon>
        <taxon>Scarabaeidae</taxon>
        <taxon>Melolonthinae</taxon>
        <taxon>Holotrichia</taxon>
    </lineage>
</organism>
<name>A0ACB9TTX6_HOLOL</name>
<protein>
    <submittedName>
        <fullName evidence="1">Uncharacterized protein</fullName>
    </submittedName>
</protein>
<dbReference type="EMBL" id="CM043015">
    <property type="protein sequence ID" value="KAI4470423.1"/>
    <property type="molecule type" value="Genomic_DNA"/>
</dbReference>
<dbReference type="Proteomes" id="UP001056778">
    <property type="component" value="Chromosome 1"/>
</dbReference>
<comment type="caution">
    <text evidence="1">The sequence shown here is derived from an EMBL/GenBank/DDBJ whole genome shotgun (WGS) entry which is preliminary data.</text>
</comment>
<accession>A0ACB9TTX6</accession>
<evidence type="ECO:0000313" key="1">
    <source>
        <dbReference type="EMBL" id="KAI4470423.1"/>
    </source>
</evidence>
<evidence type="ECO:0000313" key="2">
    <source>
        <dbReference type="Proteomes" id="UP001056778"/>
    </source>
</evidence>
<proteinExistence type="predicted"/>
<keyword evidence="2" id="KW-1185">Reference proteome</keyword>